<keyword evidence="1" id="KW-0472">Membrane</keyword>
<reference evidence="3 4" key="1">
    <citation type="submission" date="2016-07" db="EMBL/GenBank/DDBJ databases">
        <title>Whole-genome of two Shewanella species isolated from a digestive organ of sea cucumber Apostichopus japonicus Selenka 1867.</title>
        <authorList>
            <person name="Hong H.-H."/>
            <person name="Choi H."/>
            <person name="Cheon S."/>
            <person name="Oh J.-S."/>
            <person name="Lee H.-G."/>
            <person name="Park C."/>
        </authorList>
    </citation>
    <scope>NUCLEOTIDE SEQUENCE [LARGE SCALE GENOMIC DNA]</scope>
    <source>
        <strain evidence="3 4">CSB03KR</strain>
    </source>
</reference>
<dbReference type="STRING" id="23.BEL05_04015"/>
<dbReference type="Pfam" id="PF22673">
    <property type="entry name" value="MCP-like_PDC_1"/>
    <property type="match status" value="1"/>
</dbReference>
<dbReference type="NCBIfam" id="TIGR00229">
    <property type="entry name" value="sensory_box"/>
    <property type="match status" value="1"/>
</dbReference>
<dbReference type="InterPro" id="IPR036890">
    <property type="entry name" value="HATPase_C_sf"/>
</dbReference>
<dbReference type="Pfam" id="PF08448">
    <property type="entry name" value="PAS_4"/>
    <property type="match status" value="1"/>
</dbReference>
<dbReference type="SUPFAM" id="SSF55785">
    <property type="entry name" value="PYP-like sensor domain (PAS domain)"/>
    <property type="match status" value="1"/>
</dbReference>
<dbReference type="CDD" id="cd06225">
    <property type="entry name" value="HAMP"/>
    <property type="match status" value="1"/>
</dbReference>
<evidence type="ECO:0000313" key="4">
    <source>
        <dbReference type="Proteomes" id="UP000095230"/>
    </source>
</evidence>
<evidence type="ECO:0000313" key="3">
    <source>
        <dbReference type="EMBL" id="OEG72165.1"/>
    </source>
</evidence>
<dbReference type="OrthoDB" id="2489132at2"/>
<dbReference type="Gene3D" id="3.30.450.20">
    <property type="entry name" value="PAS domain"/>
    <property type="match status" value="2"/>
</dbReference>
<dbReference type="InterPro" id="IPR035965">
    <property type="entry name" value="PAS-like_dom_sf"/>
</dbReference>
<comment type="caution">
    <text evidence="3">The sequence shown here is derived from an EMBL/GenBank/DDBJ whole genome shotgun (WGS) entry which is preliminary data.</text>
</comment>
<dbReference type="RefSeq" id="WP_069672069.1">
    <property type="nucleotide sequence ID" value="NZ_MCBT01000048.1"/>
</dbReference>
<dbReference type="Proteomes" id="UP000095230">
    <property type="component" value="Unassembled WGS sequence"/>
</dbReference>
<organism evidence="3 4">
    <name type="scientific">Shewanella colwelliana</name>
    <name type="common">Alteromonas colwelliana</name>
    <dbReference type="NCBI Taxonomy" id="23"/>
    <lineage>
        <taxon>Bacteria</taxon>
        <taxon>Pseudomonadati</taxon>
        <taxon>Pseudomonadota</taxon>
        <taxon>Gammaproteobacteria</taxon>
        <taxon>Alteromonadales</taxon>
        <taxon>Shewanellaceae</taxon>
        <taxon>Shewanella</taxon>
    </lineage>
</organism>
<dbReference type="InterPro" id="IPR000014">
    <property type="entry name" value="PAS"/>
</dbReference>
<dbReference type="PROSITE" id="PS50112">
    <property type="entry name" value="PAS"/>
    <property type="match status" value="1"/>
</dbReference>
<dbReference type="CDD" id="cd00130">
    <property type="entry name" value="PAS"/>
    <property type="match status" value="1"/>
</dbReference>
<name>A0A1E5INU7_SHECO</name>
<keyword evidence="1" id="KW-1133">Transmembrane helix</keyword>
<sequence>MRATENKNKGDSQAPLWRDSLTFKFTVVQFVVAALIIASSIWLIFSTEQKHHMDTQLSLSQNHGLSVIAQLQQITSKIEALAVSIGIVGETYRDQESLIEQIVPPLLAIEENEQLIISGGLWPEPWAFSENKQRNSYFWAREKNLDFQFEGGYNTEVNTSYHNEFWYKPAKYLQNGHTHWSKSYIDPHTNAVMITASVPMRVEHNFIGVATVDVSLNALNERLRFSDKNPLSKGYLFVLDSFNNLLSDPFYEAEETPLGDTLLGKPLETLIEQYPALSAIDSSIKSIDSDFAKQVLATSVYQDTQLDDLLNNTAQSEKQRLSVLLNASVQHLELKQDPVIISLESGPIFNEPVLISIFQMPQTYWKIVLVTPLSSLSQQANAIAIKIGAFLLLAQLIALFVLFIFQHKLFIRPIFQIVSALQSGNLGRLELDANRRDDEVGQLAKAFIARSNQLEIAYASLDAGNLALEQQLAMQIHAQQELEAKKELINSLLNASQNLICIKDINGRYTLINDKFCEVLGIERQQILNRLDSDIYPKHIAAIIAAHDQLIIESDKAQSFEQPIPTVQGERTYLITKYPIKDSDDNLIALGAMAVDISSLKEKYEEQRQTSARLSITIDALRKSLTLAEAKSTALREQLTLGADASQKKGQLARIESEQLHILPQVVEQLFKHQLVNLEQLFLSFHQQSSIQAPSANRLLVIDRLTQQIDIIRHTLALLSRSNGTVKSINLAMFIQDVTSVLHPQLAAKNVDIEVNCATAVTINMAAWDLFTISYQILSNTLIDGFGQTYERDTAASITIDISAKKDYVILRFHDNGSGLSSDMLARIQQQLKQQRHDGTLNKLNLWLSERYEGEIKINSVLGRYTEITVSFNPNLP</sequence>
<keyword evidence="1" id="KW-0812">Transmembrane</keyword>
<evidence type="ECO:0000259" key="2">
    <source>
        <dbReference type="PROSITE" id="PS50112"/>
    </source>
</evidence>
<dbReference type="Gene3D" id="3.30.565.10">
    <property type="entry name" value="Histidine kinase-like ATPase, C-terminal domain"/>
    <property type="match status" value="1"/>
</dbReference>
<dbReference type="SMART" id="SM00091">
    <property type="entry name" value="PAS"/>
    <property type="match status" value="1"/>
</dbReference>
<accession>A0A1E5INU7</accession>
<dbReference type="Gene3D" id="6.10.340.10">
    <property type="match status" value="1"/>
</dbReference>
<dbReference type="InterPro" id="IPR013656">
    <property type="entry name" value="PAS_4"/>
</dbReference>
<protein>
    <recommendedName>
        <fullName evidence="2">PAS domain-containing protein</fullName>
    </recommendedName>
</protein>
<proteinExistence type="predicted"/>
<feature type="domain" description="PAS" evidence="2">
    <location>
        <begin position="485"/>
        <end position="530"/>
    </location>
</feature>
<gene>
    <name evidence="3" type="ORF">BEL05_04015</name>
</gene>
<dbReference type="AlphaFoldDB" id="A0A1E5INU7"/>
<dbReference type="EMBL" id="MCBT01000048">
    <property type="protein sequence ID" value="OEG72165.1"/>
    <property type="molecule type" value="Genomic_DNA"/>
</dbReference>
<feature type="transmembrane region" description="Helical" evidence="1">
    <location>
        <begin position="21"/>
        <end position="45"/>
    </location>
</feature>
<dbReference type="SUPFAM" id="SSF55874">
    <property type="entry name" value="ATPase domain of HSP90 chaperone/DNA topoisomerase II/histidine kinase"/>
    <property type="match status" value="1"/>
</dbReference>
<evidence type="ECO:0000256" key="1">
    <source>
        <dbReference type="SAM" id="Phobius"/>
    </source>
</evidence>
<feature type="transmembrane region" description="Helical" evidence="1">
    <location>
        <begin position="383"/>
        <end position="405"/>
    </location>
</feature>
<dbReference type="CDD" id="cd12913">
    <property type="entry name" value="PDC1_MCP_like"/>
    <property type="match status" value="1"/>
</dbReference>